<organism evidence="2 3">
    <name type="scientific">Helobdella robusta</name>
    <name type="common">Californian leech</name>
    <dbReference type="NCBI Taxonomy" id="6412"/>
    <lineage>
        <taxon>Eukaryota</taxon>
        <taxon>Metazoa</taxon>
        <taxon>Spiralia</taxon>
        <taxon>Lophotrochozoa</taxon>
        <taxon>Annelida</taxon>
        <taxon>Clitellata</taxon>
        <taxon>Hirudinea</taxon>
        <taxon>Rhynchobdellida</taxon>
        <taxon>Glossiphoniidae</taxon>
        <taxon>Helobdella</taxon>
    </lineage>
</organism>
<sequence length="152" mass="17125">MANFTGIDDVEKCLSILEQFEWNLEEAVQHALEDSFNLPSAQYSGEANMSSDNHNLLSNASHLSDVLANNPFSNLINIEPADFFHSSNTLFSNDPSSEVSHERFNLPSRLLNFDVEYRNEIHIAKVFDNKTVGSDGRRNCNNMQGSETKLNK</sequence>
<dbReference type="InParanoid" id="T1F066"/>
<dbReference type="KEGG" id="hro:HELRODRAFT_168117"/>
<gene>
    <name evidence="2" type="primary">20202216</name>
    <name evidence="1" type="ORF">HELRODRAFT_168117</name>
</gene>
<keyword evidence="3" id="KW-1185">Reference proteome</keyword>
<reference evidence="1 3" key="2">
    <citation type="journal article" date="2013" name="Nature">
        <title>Insights into bilaterian evolution from three spiralian genomes.</title>
        <authorList>
            <person name="Simakov O."/>
            <person name="Marletaz F."/>
            <person name="Cho S.J."/>
            <person name="Edsinger-Gonzales E."/>
            <person name="Havlak P."/>
            <person name="Hellsten U."/>
            <person name="Kuo D.H."/>
            <person name="Larsson T."/>
            <person name="Lv J."/>
            <person name="Arendt D."/>
            <person name="Savage R."/>
            <person name="Osoegawa K."/>
            <person name="de Jong P."/>
            <person name="Grimwood J."/>
            <person name="Chapman J.A."/>
            <person name="Shapiro H."/>
            <person name="Aerts A."/>
            <person name="Otillar R.P."/>
            <person name="Terry A.Y."/>
            <person name="Boore J.L."/>
            <person name="Grigoriev I.V."/>
            <person name="Lindberg D.R."/>
            <person name="Seaver E.C."/>
            <person name="Weisblat D.A."/>
            <person name="Putnam N.H."/>
            <person name="Rokhsar D.S."/>
        </authorList>
    </citation>
    <scope>NUCLEOTIDE SEQUENCE</scope>
</reference>
<accession>T1F066</accession>
<dbReference type="GeneID" id="20202216"/>
<evidence type="ECO:0008006" key="4">
    <source>
        <dbReference type="Google" id="ProtNLM"/>
    </source>
</evidence>
<reference evidence="3" key="1">
    <citation type="submission" date="2012-12" db="EMBL/GenBank/DDBJ databases">
        <authorList>
            <person name="Hellsten U."/>
            <person name="Grimwood J."/>
            <person name="Chapman J.A."/>
            <person name="Shapiro H."/>
            <person name="Aerts A."/>
            <person name="Otillar R.P."/>
            <person name="Terry A.Y."/>
            <person name="Boore J.L."/>
            <person name="Simakov O."/>
            <person name="Marletaz F."/>
            <person name="Cho S.-J."/>
            <person name="Edsinger-Gonzales E."/>
            <person name="Havlak P."/>
            <person name="Kuo D.-H."/>
            <person name="Larsson T."/>
            <person name="Lv J."/>
            <person name="Arendt D."/>
            <person name="Savage R."/>
            <person name="Osoegawa K."/>
            <person name="de Jong P."/>
            <person name="Lindberg D.R."/>
            <person name="Seaver E.C."/>
            <person name="Weisblat D.A."/>
            <person name="Putnam N.H."/>
            <person name="Grigoriev I.V."/>
            <person name="Rokhsar D.S."/>
        </authorList>
    </citation>
    <scope>NUCLEOTIDE SEQUENCE</scope>
</reference>
<evidence type="ECO:0000313" key="1">
    <source>
        <dbReference type="EMBL" id="ESO10231.1"/>
    </source>
</evidence>
<dbReference type="Proteomes" id="UP000015101">
    <property type="component" value="Unassembled WGS sequence"/>
</dbReference>
<dbReference type="AlphaFoldDB" id="T1F066"/>
<name>T1F066_HELRO</name>
<dbReference type="Gene3D" id="1.10.8.10">
    <property type="entry name" value="DNA helicase RuvA subunit, C-terminal domain"/>
    <property type="match status" value="1"/>
</dbReference>
<dbReference type="EnsemblMetazoa" id="HelroT168117">
    <property type="protein sequence ID" value="HelroP168117"/>
    <property type="gene ID" value="HelroG168117"/>
</dbReference>
<dbReference type="Pfam" id="PF14555">
    <property type="entry name" value="UBA_4"/>
    <property type="match status" value="1"/>
</dbReference>
<protein>
    <recommendedName>
        <fullName evidence="4">UBA domain-containing protein</fullName>
    </recommendedName>
</protein>
<dbReference type="EMBL" id="AMQM01002899">
    <property type="status" value="NOT_ANNOTATED_CDS"/>
    <property type="molecule type" value="Genomic_DNA"/>
</dbReference>
<dbReference type="CTD" id="20202216"/>
<reference evidence="2" key="3">
    <citation type="submission" date="2015-06" db="UniProtKB">
        <authorList>
            <consortium name="EnsemblMetazoa"/>
        </authorList>
    </citation>
    <scope>IDENTIFICATION</scope>
</reference>
<dbReference type="EMBL" id="KB095905">
    <property type="protein sequence ID" value="ESO10231.1"/>
    <property type="molecule type" value="Genomic_DNA"/>
</dbReference>
<evidence type="ECO:0000313" key="2">
    <source>
        <dbReference type="EnsemblMetazoa" id="HelroP168117"/>
    </source>
</evidence>
<proteinExistence type="predicted"/>
<dbReference type="RefSeq" id="XP_009012045.1">
    <property type="nucleotide sequence ID" value="XM_009013797.1"/>
</dbReference>
<evidence type="ECO:0000313" key="3">
    <source>
        <dbReference type="Proteomes" id="UP000015101"/>
    </source>
</evidence>
<dbReference type="HOGENOM" id="CLU_1724280_0_0_1"/>